<proteinExistence type="predicted"/>
<name>A0A2D3UTX5_9PEZI</name>
<keyword evidence="1" id="KW-0560">Oxidoreductase</keyword>
<dbReference type="OrthoDB" id="191139at2759"/>
<dbReference type="RefSeq" id="XP_023626851.1">
    <property type="nucleotide sequence ID" value="XM_023771083.1"/>
</dbReference>
<dbReference type="InterPro" id="IPR036291">
    <property type="entry name" value="NAD(P)-bd_dom_sf"/>
</dbReference>
<dbReference type="EMBL" id="FJUY01000008">
    <property type="protein sequence ID" value="CZT19961.1"/>
    <property type="molecule type" value="Genomic_DNA"/>
</dbReference>
<dbReference type="GeneID" id="35600968"/>
<sequence>MSTRLDLLFLNAGVAGIAPSLTEDGFEAHFGINHVGHTLLTQLLMPTLLATQKLPDSDVRVLVTTGIGAHKLAPKKGLQLDLMKTTAESMSPMARSGHSKLANILFARKLAQVYPEITTTSHHPGTVKSEIWQKADGVSMILNLIAKLVVWLTAVSVEKGARSGLWTAVAEKSSIKNGEYYEPVGINKYRTQNATSQKLTDELWDWTNKELAEHDGPGWPEK</sequence>
<dbReference type="Proteomes" id="UP000225277">
    <property type="component" value="Unassembled WGS sequence"/>
</dbReference>
<dbReference type="SUPFAM" id="SSF51735">
    <property type="entry name" value="NAD(P)-binding Rossmann-fold domains"/>
    <property type="match status" value="1"/>
</dbReference>
<evidence type="ECO:0000313" key="2">
    <source>
        <dbReference type="EMBL" id="CZT19961.1"/>
    </source>
</evidence>
<dbReference type="STRING" id="112498.A0A2D3UTX5"/>
<organism evidence="2 3">
    <name type="scientific">Ramularia collo-cygni</name>
    <dbReference type="NCBI Taxonomy" id="112498"/>
    <lineage>
        <taxon>Eukaryota</taxon>
        <taxon>Fungi</taxon>
        <taxon>Dikarya</taxon>
        <taxon>Ascomycota</taxon>
        <taxon>Pezizomycotina</taxon>
        <taxon>Dothideomycetes</taxon>
        <taxon>Dothideomycetidae</taxon>
        <taxon>Mycosphaerellales</taxon>
        <taxon>Mycosphaerellaceae</taxon>
        <taxon>Ramularia</taxon>
    </lineage>
</organism>
<protein>
    <submittedName>
        <fullName evidence="2">Related to alcohol dehydrogenase homolog Bli-4</fullName>
    </submittedName>
</protein>
<dbReference type="GO" id="GO:0016491">
    <property type="term" value="F:oxidoreductase activity"/>
    <property type="evidence" value="ECO:0007669"/>
    <property type="project" value="UniProtKB-KW"/>
</dbReference>
<reference evidence="2 3" key="1">
    <citation type="submission" date="2016-03" db="EMBL/GenBank/DDBJ databases">
        <authorList>
            <person name="Ploux O."/>
        </authorList>
    </citation>
    <scope>NUCLEOTIDE SEQUENCE [LARGE SCALE GENOMIC DNA]</scope>
    <source>
        <strain evidence="2 3">URUG2</strain>
    </source>
</reference>
<dbReference type="AlphaFoldDB" id="A0A2D3UTX5"/>
<dbReference type="Gene3D" id="3.40.50.720">
    <property type="entry name" value="NAD(P)-binding Rossmann-like Domain"/>
    <property type="match status" value="1"/>
</dbReference>
<evidence type="ECO:0000313" key="3">
    <source>
        <dbReference type="Proteomes" id="UP000225277"/>
    </source>
</evidence>
<accession>A0A2D3UTX5</accession>
<keyword evidence="3" id="KW-1185">Reference proteome</keyword>
<evidence type="ECO:0000256" key="1">
    <source>
        <dbReference type="ARBA" id="ARBA00023002"/>
    </source>
</evidence>
<dbReference type="PANTHER" id="PTHR43157">
    <property type="entry name" value="PHOSPHATIDYLINOSITOL-GLYCAN BIOSYNTHESIS CLASS F PROTEIN-RELATED"/>
    <property type="match status" value="1"/>
</dbReference>
<gene>
    <name evidence="2" type="ORF">RCC_05818</name>
</gene>
<dbReference type="PANTHER" id="PTHR43157:SF31">
    <property type="entry name" value="PHOSPHATIDYLINOSITOL-GLYCAN BIOSYNTHESIS CLASS F PROTEIN"/>
    <property type="match status" value="1"/>
</dbReference>